<dbReference type="Gene3D" id="3.40.50.300">
    <property type="entry name" value="P-loop containing nucleotide triphosphate hydrolases"/>
    <property type="match status" value="1"/>
</dbReference>
<name>A0A7N2L6E1_QUELO</name>
<accession>A0A7N2L6E1</accession>
<dbReference type="InterPro" id="IPR044974">
    <property type="entry name" value="Disease_R_plants"/>
</dbReference>
<evidence type="ECO:0000313" key="4">
    <source>
        <dbReference type="Proteomes" id="UP000594261"/>
    </source>
</evidence>
<feature type="compositionally biased region" description="Acidic residues" evidence="1">
    <location>
        <begin position="548"/>
        <end position="564"/>
    </location>
</feature>
<feature type="compositionally biased region" description="Basic and acidic residues" evidence="1">
    <location>
        <begin position="565"/>
        <end position="580"/>
    </location>
</feature>
<dbReference type="Gramene" id="QL03p020493:mrna">
    <property type="protein sequence ID" value="QL03p020493:mrna"/>
    <property type="gene ID" value="QL03p020493"/>
</dbReference>
<feature type="region of interest" description="Disordered" evidence="1">
    <location>
        <begin position="380"/>
        <end position="590"/>
    </location>
</feature>
<dbReference type="SUPFAM" id="SSF52540">
    <property type="entry name" value="P-loop containing nucleoside triphosphate hydrolases"/>
    <property type="match status" value="1"/>
</dbReference>
<feature type="domain" description="NB-ARC" evidence="2">
    <location>
        <begin position="41"/>
        <end position="215"/>
    </location>
</feature>
<protein>
    <recommendedName>
        <fullName evidence="2">NB-ARC domain-containing protein</fullName>
    </recommendedName>
</protein>
<evidence type="ECO:0000313" key="3">
    <source>
        <dbReference type="EnsemblPlants" id="QL03p020493:mrna"/>
    </source>
</evidence>
<organism evidence="3 4">
    <name type="scientific">Quercus lobata</name>
    <name type="common">Valley oak</name>
    <dbReference type="NCBI Taxonomy" id="97700"/>
    <lineage>
        <taxon>Eukaryota</taxon>
        <taxon>Viridiplantae</taxon>
        <taxon>Streptophyta</taxon>
        <taxon>Embryophyta</taxon>
        <taxon>Tracheophyta</taxon>
        <taxon>Spermatophyta</taxon>
        <taxon>Magnoliopsida</taxon>
        <taxon>eudicotyledons</taxon>
        <taxon>Gunneridae</taxon>
        <taxon>Pentapetalae</taxon>
        <taxon>rosids</taxon>
        <taxon>fabids</taxon>
        <taxon>Fagales</taxon>
        <taxon>Fagaceae</taxon>
        <taxon>Quercus</taxon>
    </lineage>
</organism>
<reference evidence="3" key="2">
    <citation type="submission" date="2021-01" db="UniProtKB">
        <authorList>
            <consortium name="EnsemblPlants"/>
        </authorList>
    </citation>
    <scope>IDENTIFICATION</scope>
</reference>
<proteinExistence type="predicted"/>
<sequence length="590" mass="65402">MGEEQSMWSEAEVIQEIVQRISEQKLSSTKISIAKHPVGIESHVQEISKLLAINPEEVRKVGIYGCQGVGKTTIAKAIYNRHASQFDGCSFLMNVRDKSKVQYQMVELQELLLHEILGEDMKLGNVDTGITVIKEKLRHKRVLIVIDGVESTDPNPLDKLAGGLDWFGPGSRIIITTTEESVLKTQDDVPSIYPVKTMGQSDAIQLFSWYAFKKNKPEVDYMKLVKAVVRHSKGLPSALVKLGSDLCSRSKDYWESELSKYNAIEGENHDDIWIRRLNDLVERHYNDETGEMHPSLLQLLNGTLESPSNNVHVPNFNMNALEQCDDVDWNDDFDLQSIKFEQSAEETSLPDADEISKQGMKAWEGQNENPYAGATQDVEKGEQWRNASQGGSKNPYHGELGDDDAASQGGNYDPYYGGARNDDEDDNNDEHNDDDNDGQGASESPYYGGPTDHGVAGQSGNYNLYYGGARNDDDAGQGTGEKPYYGGPTDHGGARNDDDDNDNDDEHNDDDGQGASESPYYSGPTDHGVAGQSGNYNLYHGGARNAAAEDDDNDGDGELEDDEDANKGENKNQYVEREEYWEGINENPYP</sequence>
<dbReference type="PRINTS" id="PR00364">
    <property type="entry name" value="DISEASERSIST"/>
</dbReference>
<dbReference type="GO" id="GO:0006952">
    <property type="term" value="P:defense response"/>
    <property type="evidence" value="ECO:0007669"/>
    <property type="project" value="InterPro"/>
</dbReference>
<keyword evidence="4" id="KW-1185">Reference proteome</keyword>
<dbReference type="Proteomes" id="UP000594261">
    <property type="component" value="Chromosome 3"/>
</dbReference>
<feature type="compositionally biased region" description="Acidic residues" evidence="1">
    <location>
        <begin position="422"/>
        <end position="437"/>
    </location>
</feature>
<feature type="compositionally biased region" description="Acidic residues" evidence="1">
    <location>
        <begin position="497"/>
        <end position="512"/>
    </location>
</feature>
<dbReference type="Gene3D" id="1.10.8.430">
    <property type="entry name" value="Helical domain of apoptotic protease-activating factors"/>
    <property type="match status" value="1"/>
</dbReference>
<dbReference type="InterPro" id="IPR002182">
    <property type="entry name" value="NB-ARC"/>
</dbReference>
<dbReference type="EnsemblPlants" id="QL03p020493:mrna">
    <property type="protein sequence ID" value="QL03p020493:mrna"/>
    <property type="gene ID" value="QL03p020493"/>
</dbReference>
<dbReference type="InterPro" id="IPR027417">
    <property type="entry name" value="P-loop_NTPase"/>
</dbReference>
<dbReference type="InterPro" id="IPR042197">
    <property type="entry name" value="Apaf_helical"/>
</dbReference>
<dbReference type="AlphaFoldDB" id="A0A7N2L6E1"/>
<evidence type="ECO:0000259" key="2">
    <source>
        <dbReference type="Pfam" id="PF00931"/>
    </source>
</evidence>
<dbReference type="PANTHER" id="PTHR11017">
    <property type="entry name" value="LEUCINE-RICH REPEAT-CONTAINING PROTEIN"/>
    <property type="match status" value="1"/>
</dbReference>
<dbReference type="EMBL" id="LRBV02000003">
    <property type="status" value="NOT_ANNOTATED_CDS"/>
    <property type="molecule type" value="Genomic_DNA"/>
</dbReference>
<dbReference type="GO" id="GO:0043531">
    <property type="term" value="F:ADP binding"/>
    <property type="evidence" value="ECO:0007669"/>
    <property type="project" value="InterPro"/>
</dbReference>
<dbReference type="Pfam" id="PF00931">
    <property type="entry name" value="NB-ARC"/>
    <property type="match status" value="1"/>
</dbReference>
<dbReference type="InParanoid" id="A0A7N2L6E1"/>
<evidence type="ECO:0000256" key="1">
    <source>
        <dbReference type="SAM" id="MobiDB-lite"/>
    </source>
</evidence>
<reference evidence="3 4" key="1">
    <citation type="journal article" date="2016" name="G3 (Bethesda)">
        <title>First Draft Assembly and Annotation of the Genome of a California Endemic Oak Quercus lobata Nee (Fagaceae).</title>
        <authorList>
            <person name="Sork V.L."/>
            <person name="Fitz-Gibbon S.T."/>
            <person name="Puiu D."/>
            <person name="Crepeau M."/>
            <person name="Gugger P.F."/>
            <person name="Sherman R."/>
            <person name="Stevens K."/>
            <person name="Langley C.H."/>
            <person name="Pellegrini M."/>
            <person name="Salzberg S.L."/>
        </authorList>
    </citation>
    <scope>NUCLEOTIDE SEQUENCE [LARGE SCALE GENOMIC DNA]</scope>
    <source>
        <strain evidence="3 4">cv. SW786</strain>
    </source>
</reference>
<dbReference type="PANTHER" id="PTHR11017:SF570">
    <property type="entry name" value="DISEASE RESISTANCE PROTEIN (TIR-NBS CLASS)-RELATED"/>
    <property type="match status" value="1"/>
</dbReference>